<gene>
    <name evidence="3" type="ORF">M0638_02375</name>
</gene>
<proteinExistence type="inferred from homology"/>
<name>A0A9X2BVY3_9PROT</name>
<evidence type="ECO:0000256" key="1">
    <source>
        <dbReference type="ARBA" id="ARBA00006987"/>
    </source>
</evidence>
<evidence type="ECO:0000313" key="3">
    <source>
        <dbReference type="EMBL" id="MCK8783225.1"/>
    </source>
</evidence>
<evidence type="ECO:0000313" key="4">
    <source>
        <dbReference type="Proteomes" id="UP001139516"/>
    </source>
</evidence>
<dbReference type="PANTHER" id="PTHR42928:SF5">
    <property type="entry name" value="BLR1237 PROTEIN"/>
    <property type="match status" value="1"/>
</dbReference>
<dbReference type="SUPFAM" id="SSF53850">
    <property type="entry name" value="Periplasmic binding protein-like II"/>
    <property type="match status" value="1"/>
</dbReference>
<dbReference type="Gene3D" id="3.40.190.150">
    <property type="entry name" value="Bordetella uptake gene, domain 1"/>
    <property type="match status" value="1"/>
</dbReference>
<dbReference type="PANTHER" id="PTHR42928">
    <property type="entry name" value="TRICARBOXYLATE-BINDING PROTEIN"/>
    <property type="match status" value="1"/>
</dbReference>
<comment type="similarity">
    <text evidence="1">Belongs to the UPF0065 (bug) family.</text>
</comment>
<dbReference type="EMBL" id="JALPRX010000007">
    <property type="protein sequence ID" value="MCK8783225.1"/>
    <property type="molecule type" value="Genomic_DNA"/>
</dbReference>
<accession>A0A9X2BVY3</accession>
<dbReference type="RefSeq" id="WP_248665348.1">
    <property type="nucleotide sequence ID" value="NZ_JALPRX010000007.1"/>
</dbReference>
<dbReference type="Pfam" id="PF03401">
    <property type="entry name" value="TctC"/>
    <property type="match status" value="1"/>
</dbReference>
<dbReference type="AlphaFoldDB" id="A0A9X2BVY3"/>
<reference evidence="3" key="1">
    <citation type="submission" date="2022-04" db="EMBL/GenBank/DDBJ databases">
        <title>Roseomonas acroporae sp. nov., isolated from coral Acropora digitifera.</title>
        <authorList>
            <person name="Sun H."/>
        </authorList>
    </citation>
    <scope>NUCLEOTIDE SEQUENCE</scope>
    <source>
        <strain evidence="3">NAR14</strain>
    </source>
</reference>
<sequence length="344" mass="35556">MPFARRPLLRAALFAAPVALAVPQAARRVALAQSGAQSGAQSAAAGWPERPVRVIVPFPGGSTPDIAARAVAAHFAEAFGQPFVADNRAGAGGNLGTDAIAKATDGHTIGVSINGPITTAKALYQDLPYEPARDLAPITLLVRMAQILVVNPAVPARDLAGFVAYARANPGKMSFGSVGAGSAGHLAMEDLKARLGIDLVHVPYRGFPQATLDLVAGRIEAMVVSAAAILPQIREGQARALAVTAEARIPQAPDVPTLAEAGVPDAASYAWIGLFAPATMPAPIVARLAAEARVALSVPERRATLERAGFEVATGDPAEFRRFIAAETRRWGGLATRLGLRGDS</sequence>
<dbReference type="CDD" id="cd07012">
    <property type="entry name" value="PBP2_Bug_TTT"/>
    <property type="match status" value="1"/>
</dbReference>
<keyword evidence="4" id="KW-1185">Reference proteome</keyword>
<protein>
    <submittedName>
        <fullName evidence="3">Tripartite tricarboxylate transporter substrate binding protein</fullName>
    </submittedName>
</protein>
<dbReference type="PIRSF" id="PIRSF017082">
    <property type="entry name" value="YflP"/>
    <property type="match status" value="1"/>
</dbReference>
<dbReference type="InterPro" id="IPR006311">
    <property type="entry name" value="TAT_signal"/>
</dbReference>
<dbReference type="InterPro" id="IPR005064">
    <property type="entry name" value="BUG"/>
</dbReference>
<dbReference type="Gene3D" id="3.40.190.10">
    <property type="entry name" value="Periplasmic binding protein-like II"/>
    <property type="match status" value="1"/>
</dbReference>
<dbReference type="InterPro" id="IPR042100">
    <property type="entry name" value="Bug_dom1"/>
</dbReference>
<feature type="chain" id="PRO_5040886101" evidence="2">
    <location>
        <begin position="22"/>
        <end position="344"/>
    </location>
</feature>
<dbReference type="PROSITE" id="PS51318">
    <property type="entry name" value="TAT"/>
    <property type="match status" value="1"/>
</dbReference>
<organism evidence="3 4">
    <name type="scientific">Roseomonas acroporae</name>
    <dbReference type="NCBI Taxonomy" id="2937791"/>
    <lineage>
        <taxon>Bacteria</taxon>
        <taxon>Pseudomonadati</taxon>
        <taxon>Pseudomonadota</taxon>
        <taxon>Alphaproteobacteria</taxon>
        <taxon>Acetobacterales</taxon>
        <taxon>Roseomonadaceae</taxon>
        <taxon>Roseomonas</taxon>
    </lineage>
</organism>
<keyword evidence="2" id="KW-0732">Signal</keyword>
<dbReference type="Proteomes" id="UP001139516">
    <property type="component" value="Unassembled WGS sequence"/>
</dbReference>
<feature type="signal peptide" evidence="2">
    <location>
        <begin position="1"/>
        <end position="21"/>
    </location>
</feature>
<comment type="caution">
    <text evidence="3">The sequence shown here is derived from an EMBL/GenBank/DDBJ whole genome shotgun (WGS) entry which is preliminary data.</text>
</comment>
<evidence type="ECO:0000256" key="2">
    <source>
        <dbReference type="SAM" id="SignalP"/>
    </source>
</evidence>